<evidence type="ECO:0000256" key="2">
    <source>
        <dbReference type="SAM" id="MobiDB-lite"/>
    </source>
</evidence>
<dbReference type="AlphaFoldDB" id="A0A146LEN6"/>
<sequence>GEWTYQLRIQEEESPAVASHQPLSFPVRGDVTPTQSRNQEDLPRAAFSSLRRIHAIINVHPGFLPGPRRQVSCSSEKNFGIMTTRYILNYYNDQLGTLETLFENNMHKYFTDLETRALSVSEALATCVHEGAVQVEERLLQEVKDALDEESHKIMETMATIADLNAEGIDQLWTSVSEDGTFRAEMNEMIMELKRGVFKKLEEFKMEIATRCAPIAEASANRMH</sequence>
<keyword evidence="1" id="KW-0175">Coiled coil</keyword>
<dbReference type="EMBL" id="GDHC01012684">
    <property type="protein sequence ID" value="JAQ05945.1"/>
    <property type="molecule type" value="Transcribed_RNA"/>
</dbReference>
<proteinExistence type="predicted"/>
<reference evidence="3" key="1">
    <citation type="journal article" date="2016" name="Gigascience">
        <title>De novo construction of an expanded transcriptome assembly for the western tarnished plant bug, Lygus hesperus.</title>
        <authorList>
            <person name="Tassone E.E."/>
            <person name="Geib S.M."/>
            <person name="Hall B."/>
            <person name="Fabrick J.A."/>
            <person name="Brent C.S."/>
            <person name="Hull J.J."/>
        </authorList>
    </citation>
    <scope>NUCLEOTIDE SEQUENCE</scope>
</reference>
<organism evidence="3">
    <name type="scientific">Lygus hesperus</name>
    <name type="common">Western plant bug</name>
    <dbReference type="NCBI Taxonomy" id="30085"/>
    <lineage>
        <taxon>Eukaryota</taxon>
        <taxon>Metazoa</taxon>
        <taxon>Ecdysozoa</taxon>
        <taxon>Arthropoda</taxon>
        <taxon>Hexapoda</taxon>
        <taxon>Insecta</taxon>
        <taxon>Pterygota</taxon>
        <taxon>Neoptera</taxon>
        <taxon>Paraneoptera</taxon>
        <taxon>Hemiptera</taxon>
        <taxon>Heteroptera</taxon>
        <taxon>Panheteroptera</taxon>
        <taxon>Cimicomorpha</taxon>
        <taxon>Miridae</taxon>
        <taxon>Mirini</taxon>
        <taxon>Lygus</taxon>
    </lineage>
</organism>
<gene>
    <name evidence="3" type="ORF">g.51360</name>
</gene>
<feature type="coiled-coil region" evidence="1">
    <location>
        <begin position="133"/>
        <end position="167"/>
    </location>
</feature>
<evidence type="ECO:0000256" key="1">
    <source>
        <dbReference type="SAM" id="Coils"/>
    </source>
</evidence>
<feature type="non-terminal residue" evidence="3">
    <location>
        <position position="1"/>
    </location>
</feature>
<name>A0A146LEN6_LYGHE</name>
<feature type="region of interest" description="Disordered" evidence="2">
    <location>
        <begin position="14"/>
        <end position="40"/>
    </location>
</feature>
<protein>
    <submittedName>
        <fullName evidence="3">Uncharacterized protein</fullName>
    </submittedName>
</protein>
<accession>A0A146LEN6</accession>
<evidence type="ECO:0000313" key="3">
    <source>
        <dbReference type="EMBL" id="JAQ05945.1"/>
    </source>
</evidence>